<sequence length="47" mass="5281">MHPYLLFLDVLLWLTLSINCLAPLPGAMLFSGKKYSICIILPHSSLH</sequence>
<keyword evidence="1" id="KW-0732">Signal</keyword>
<reference evidence="2" key="1">
    <citation type="submission" date="2014-09" db="EMBL/GenBank/DDBJ databases">
        <authorList>
            <person name="Magalhaes I.L.F."/>
            <person name="Oliveira U."/>
            <person name="Santos F.R."/>
            <person name="Vidigal T.H.D.A."/>
            <person name="Brescovit A.D."/>
            <person name="Santos A.J."/>
        </authorList>
    </citation>
    <scope>NUCLEOTIDE SEQUENCE</scope>
    <source>
        <tissue evidence="2">Shoot tissue taken approximately 20 cm above the soil surface</tissue>
    </source>
</reference>
<organism evidence="2">
    <name type="scientific">Arundo donax</name>
    <name type="common">Giant reed</name>
    <name type="synonym">Donax arundinaceus</name>
    <dbReference type="NCBI Taxonomy" id="35708"/>
    <lineage>
        <taxon>Eukaryota</taxon>
        <taxon>Viridiplantae</taxon>
        <taxon>Streptophyta</taxon>
        <taxon>Embryophyta</taxon>
        <taxon>Tracheophyta</taxon>
        <taxon>Spermatophyta</taxon>
        <taxon>Magnoliopsida</taxon>
        <taxon>Liliopsida</taxon>
        <taxon>Poales</taxon>
        <taxon>Poaceae</taxon>
        <taxon>PACMAD clade</taxon>
        <taxon>Arundinoideae</taxon>
        <taxon>Arundineae</taxon>
        <taxon>Arundo</taxon>
    </lineage>
</organism>
<name>A0A0A8YWM2_ARUDO</name>
<protein>
    <submittedName>
        <fullName evidence="2">Uncharacterized protein</fullName>
    </submittedName>
</protein>
<dbReference type="EMBL" id="GBRH01270898">
    <property type="protein sequence ID" value="JAD26997.1"/>
    <property type="molecule type" value="Transcribed_RNA"/>
</dbReference>
<evidence type="ECO:0000313" key="2">
    <source>
        <dbReference type="EMBL" id="JAD26997.1"/>
    </source>
</evidence>
<evidence type="ECO:0000256" key="1">
    <source>
        <dbReference type="SAM" id="SignalP"/>
    </source>
</evidence>
<reference evidence="2" key="2">
    <citation type="journal article" date="2015" name="Data Brief">
        <title>Shoot transcriptome of the giant reed, Arundo donax.</title>
        <authorList>
            <person name="Barrero R.A."/>
            <person name="Guerrero F.D."/>
            <person name="Moolhuijzen P."/>
            <person name="Goolsby J.A."/>
            <person name="Tidwell J."/>
            <person name="Bellgard S.E."/>
            <person name="Bellgard M.I."/>
        </authorList>
    </citation>
    <scope>NUCLEOTIDE SEQUENCE</scope>
    <source>
        <tissue evidence="2">Shoot tissue taken approximately 20 cm above the soil surface</tissue>
    </source>
</reference>
<feature type="chain" id="PRO_5002042247" evidence="1">
    <location>
        <begin position="18"/>
        <end position="47"/>
    </location>
</feature>
<dbReference type="AlphaFoldDB" id="A0A0A8YWM2"/>
<proteinExistence type="predicted"/>
<accession>A0A0A8YWM2</accession>
<feature type="signal peptide" evidence="1">
    <location>
        <begin position="1"/>
        <end position="17"/>
    </location>
</feature>